<gene>
    <name evidence="4" type="ORF">AWC38_SpisGene9408</name>
</gene>
<dbReference type="Pfam" id="PF05270">
    <property type="entry name" value="AbfB"/>
    <property type="match status" value="1"/>
</dbReference>
<dbReference type="GO" id="GO:0046556">
    <property type="term" value="F:alpha-L-arabinofuranosidase activity"/>
    <property type="evidence" value="ECO:0007669"/>
    <property type="project" value="InterPro"/>
</dbReference>
<dbReference type="Gene3D" id="2.80.10.50">
    <property type="match status" value="1"/>
</dbReference>
<feature type="chain" id="PRO_5012247981" description="PA14 domain-containing protein" evidence="2">
    <location>
        <begin position="20"/>
        <end position="1013"/>
    </location>
</feature>
<sequence length="1013" mass="104750">MWRSATICLLIRGYVLIAASPSNDIDIKNGNGKERKEKEVVRQKRAFGKVEPPCNLTHGVYLERWDRIDYKRIKFLLADPRYPNLPSFATCVPTFEQPANWGDFFGSRLRTYFVPLQTGNHYFYISSNAGSELYISTNDNPKTKTMITGVDGGFPTNHYEYDRFTNQKSLPVYLKKGVFYYMEAIMKDDHQWDHLEVALETPDSKFYKVIPSQFLWTINRASSAYNSTYQAILIKAAAIAGAKAGSSFGAKWAMKSGAKAGAKAGAMAGLRAGASAGASAGEKAAANTMTRTLEDAMNALHGDNVHKFKITLKNGSEVEITGPGIVGAGGGGGAGAAGAAAVGAAAAGGGAGGAGTAGATATAGAAGTAGTAGSAGTAGTAGTGGMAGAGGGGVGGGGGGEGGGGGGGGAGWGGGAGGGAGGSSGGIIGTGSSGATGIGGGNAVAGGTGTGIGGGASAGGSVSTGGGVAIGGSSTGMATGGSSATGIASGGAIGGASAQSSYSSQRKVTYIPKPGEDPQTIARELVWRVGGASKLVNQGLYTIHSYDIPYAQENSTLNFCWRSKNSDVALSHFCQVFKAHIPGLYENVKDREGTVSFESLCLPGHYIKQRNYHFILHQRDGSKLFDKEGTFRAFSVMRYTRNLMLQSMHRDWYICEKKAKSIHLASELKLDFYNGDPDVLIRCTFVFHPIAQNENKYRMCQRVEGPVVHPEISGQPLPHPPHLVSNAPPSSSLPSCIPVCPAGQAGGASAGPGNFGPSIPSPPTSPGSPSVATAKRACVAVNFINNFGSEFKIVSSLKHEAYLVTGSGFKLKLMIDRPELHSHVTFNAEDPKWNRELLLNSKPNISEAVVEGCPDFVDVIVTSKQGVPTNGTGSHAAPPSPPLTPSSPASISPPPSPSTLPPAPSPAPPPYNYPKPPVSPATAPSPASPPASPPSSQGITPSSPPIPNGEQEPKALHYHYHYHGQKAPAIPSVCPNMCSQSEECLPTCPSHCCKRDLDEEISDDNDEEDITLF</sequence>
<dbReference type="InterPro" id="IPR007934">
    <property type="entry name" value="AbfB_ABD"/>
</dbReference>
<dbReference type="PROSITE" id="PS51820">
    <property type="entry name" value="PA14"/>
    <property type="match status" value="1"/>
</dbReference>
<evidence type="ECO:0000313" key="4">
    <source>
        <dbReference type="EMBL" id="PFX25937.1"/>
    </source>
</evidence>
<dbReference type="InterPro" id="IPR037524">
    <property type="entry name" value="PA14/GLEYA"/>
</dbReference>
<evidence type="ECO:0000256" key="1">
    <source>
        <dbReference type="SAM" id="MobiDB-lite"/>
    </source>
</evidence>
<comment type="caution">
    <text evidence="4">The sequence shown here is derived from an EMBL/GenBank/DDBJ whole genome shotgun (WGS) entry which is preliminary data.</text>
</comment>
<feature type="domain" description="PA14" evidence="3">
    <location>
        <begin position="55"/>
        <end position="214"/>
    </location>
</feature>
<evidence type="ECO:0000259" key="3">
    <source>
        <dbReference type="PROSITE" id="PS51820"/>
    </source>
</evidence>
<dbReference type="AlphaFoldDB" id="A0A2B4SBI3"/>
<keyword evidence="5" id="KW-1185">Reference proteome</keyword>
<dbReference type="PANTHER" id="PTHR16306">
    <property type="entry name" value="TRANSLIN-ASSOCIATED FACTOR X-INTERACTING PROTEIN 1"/>
    <property type="match status" value="1"/>
</dbReference>
<dbReference type="PANTHER" id="PTHR16306:SF0">
    <property type="entry name" value="TRANSLIN-ASSOCIATED FACTOR X-INTERACTING PROTEIN 1"/>
    <property type="match status" value="1"/>
</dbReference>
<feature type="signal peptide" evidence="2">
    <location>
        <begin position="1"/>
        <end position="19"/>
    </location>
</feature>
<dbReference type="SUPFAM" id="SSF110221">
    <property type="entry name" value="AbfB domain"/>
    <property type="match status" value="1"/>
</dbReference>
<proteinExistence type="predicted"/>
<dbReference type="GO" id="GO:0046373">
    <property type="term" value="P:L-arabinose metabolic process"/>
    <property type="evidence" value="ECO:0007669"/>
    <property type="project" value="InterPro"/>
</dbReference>
<organism evidence="4 5">
    <name type="scientific">Stylophora pistillata</name>
    <name type="common">Smooth cauliflower coral</name>
    <dbReference type="NCBI Taxonomy" id="50429"/>
    <lineage>
        <taxon>Eukaryota</taxon>
        <taxon>Metazoa</taxon>
        <taxon>Cnidaria</taxon>
        <taxon>Anthozoa</taxon>
        <taxon>Hexacorallia</taxon>
        <taxon>Scleractinia</taxon>
        <taxon>Astrocoeniina</taxon>
        <taxon>Pocilloporidae</taxon>
        <taxon>Stylophora</taxon>
    </lineage>
</organism>
<feature type="region of interest" description="Disordered" evidence="1">
    <location>
        <begin position="867"/>
        <end position="952"/>
    </location>
</feature>
<dbReference type="Proteomes" id="UP000225706">
    <property type="component" value="Unassembled WGS sequence"/>
</dbReference>
<dbReference type="STRING" id="50429.A0A2B4SBI3"/>
<reference evidence="5" key="1">
    <citation type="journal article" date="2017" name="bioRxiv">
        <title>Comparative analysis of the genomes of Stylophora pistillata and Acropora digitifera provides evidence for extensive differences between species of corals.</title>
        <authorList>
            <person name="Voolstra C.R."/>
            <person name="Li Y."/>
            <person name="Liew Y.J."/>
            <person name="Baumgarten S."/>
            <person name="Zoccola D."/>
            <person name="Flot J.-F."/>
            <person name="Tambutte S."/>
            <person name="Allemand D."/>
            <person name="Aranda M."/>
        </authorList>
    </citation>
    <scope>NUCLEOTIDE SEQUENCE [LARGE SCALE GENOMIC DNA]</scope>
</reference>
<protein>
    <recommendedName>
        <fullName evidence="3">PA14 domain-containing protein</fullName>
    </recommendedName>
</protein>
<evidence type="ECO:0000313" key="5">
    <source>
        <dbReference type="Proteomes" id="UP000225706"/>
    </source>
</evidence>
<dbReference type="EMBL" id="LSMT01000138">
    <property type="protein sequence ID" value="PFX25937.1"/>
    <property type="molecule type" value="Genomic_DNA"/>
</dbReference>
<dbReference type="GO" id="GO:0005737">
    <property type="term" value="C:cytoplasm"/>
    <property type="evidence" value="ECO:0007669"/>
    <property type="project" value="TreeGrafter"/>
</dbReference>
<keyword evidence="2" id="KW-0732">Signal</keyword>
<evidence type="ECO:0000256" key="2">
    <source>
        <dbReference type="SAM" id="SignalP"/>
    </source>
</evidence>
<dbReference type="InterPro" id="IPR036195">
    <property type="entry name" value="AbfB_ABD_sf"/>
</dbReference>
<name>A0A2B4SBI3_STYPI</name>
<feature type="compositionally biased region" description="Pro residues" evidence="1">
    <location>
        <begin position="878"/>
        <end position="919"/>
    </location>
</feature>
<dbReference type="OrthoDB" id="5984602at2759"/>
<accession>A0A2B4SBI3</accession>